<keyword evidence="4" id="KW-1185">Reference proteome</keyword>
<organism evidence="3 4">
    <name type="scientific">Diaporthe australafricana</name>
    <dbReference type="NCBI Taxonomy" id="127596"/>
    <lineage>
        <taxon>Eukaryota</taxon>
        <taxon>Fungi</taxon>
        <taxon>Dikarya</taxon>
        <taxon>Ascomycota</taxon>
        <taxon>Pezizomycotina</taxon>
        <taxon>Sordariomycetes</taxon>
        <taxon>Sordariomycetidae</taxon>
        <taxon>Diaporthales</taxon>
        <taxon>Diaporthaceae</taxon>
        <taxon>Diaporthe</taxon>
    </lineage>
</organism>
<dbReference type="CDD" id="cd22191">
    <property type="entry name" value="DPBB_RlpA_EXP_N-like"/>
    <property type="match status" value="1"/>
</dbReference>
<feature type="chain" id="PRO_5046734908" description="RlpA-like protein double-psi beta-barrel domain-containing protein" evidence="2">
    <location>
        <begin position="19"/>
        <end position="149"/>
    </location>
</feature>
<sequence>MKFTTTTILTLLTALTAAAPLEPPTLLLQDLQGSEDQNVTEQAAALEKRSNTGKMTYYSPSMGSCGKTNNDNDMVVAISTSMYGTTATPNASPMCSKSINIKCNGKTIKAAIKDKCMSCGKNDIDVSPAVFKQCGALSAGVLTVTWDVL</sequence>
<keyword evidence="1 2" id="KW-0732">Signal</keyword>
<dbReference type="InterPro" id="IPR051477">
    <property type="entry name" value="Expansin_CellWall"/>
</dbReference>
<feature type="signal peptide" evidence="2">
    <location>
        <begin position="1"/>
        <end position="18"/>
    </location>
</feature>
<proteinExistence type="predicted"/>
<dbReference type="Gene3D" id="2.40.40.10">
    <property type="entry name" value="RlpA-like domain"/>
    <property type="match status" value="1"/>
</dbReference>
<dbReference type="PANTHER" id="PTHR31836:SF28">
    <property type="entry name" value="SRCR DOMAIN-CONTAINING PROTEIN-RELATED"/>
    <property type="match status" value="1"/>
</dbReference>
<evidence type="ECO:0000313" key="4">
    <source>
        <dbReference type="Proteomes" id="UP001583177"/>
    </source>
</evidence>
<comment type="caution">
    <text evidence="3">The sequence shown here is derived from an EMBL/GenBank/DDBJ whole genome shotgun (WGS) entry which is preliminary data.</text>
</comment>
<dbReference type="InterPro" id="IPR036908">
    <property type="entry name" value="RlpA-like_sf"/>
</dbReference>
<gene>
    <name evidence="3" type="ORF">Daus18300_008500</name>
</gene>
<dbReference type="EMBL" id="JAWRVE010000080">
    <property type="protein sequence ID" value="KAL1862541.1"/>
    <property type="molecule type" value="Genomic_DNA"/>
</dbReference>
<evidence type="ECO:0000256" key="1">
    <source>
        <dbReference type="ARBA" id="ARBA00022729"/>
    </source>
</evidence>
<accession>A0ABR3WHU5</accession>
<reference evidence="3 4" key="1">
    <citation type="journal article" date="2024" name="IMA Fungus">
        <title>IMA Genome - F19 : A genome assembly and annotation guide to empower mycologists, including annotated draft genome sequences of Ceratocystis pirilliformis, Diaporthe australafricana, Fusarium ophioides, Paecilomyces lecythidis, and Sporothrix stenoceras.</title>
        <authorList>
            <person name="Aylward J."/>
            <person name="Wilson A.M."/>
            <person name="Visagie C.M."/>
            <person name="Spraker J."/>
            <person name="Barnes I."/>
            <person name="Buitendag C."/>
            <person name="Ceriani C."/>
            <person name="Del Mar Angel L."/>
            <person name="du Plessis D."/>
            <person name="Fuchs T."/>
            <person name="Gasser K."/>
            <person name="Kramer D."/>
            <person name="Li W."/>
            <person name="Munsamy K."/>
            <person name="Piso A."/>
            <person name="Price J.L."/>
            <person name="Sonnekus B."/>
            <person name="Thomas C."/>
            <person name="van der Nest A."/>
            <person name="van Dijk A."/>
            <person name="van Heerden A."/>
            <person name="van Vuuren N."/>
            <person name="Yilmaz N."/>
            <person name="Duong T.A."/>
            <person name="van der Merwe N.A."/>
            <person name="Wingfield M.J."/>
            <person name="Wingfield B.D."/>
        </authorList>
    </citation>
    <scope>NUCLEOTIDE SEQUENCE [LARGE SCALE GENOMIC DNA]</scope>
    <source>
        <strain evidence="3 4">CMW 18300</strain>
    </source>
</reference>
<evidence type="ECO:0000313" key="3">
    <source>
        <dbReference type="EMBL" id="KAL1862541.1"/>
    </source>
</evidence>
<dbReference type="PANTHER" id="PTHR31836">
    <property type="match status" value="1"/>
</dbReference>
<protein>
    <recommendedName>
        <fullName evidence="5">RlpA-like protein double-psi beta-barrel domain-containing protein</fullName>
    </recommendedName>
</protein>
<dbReference type="SUPFAM" id="SSF50685">
    <property type="entry name" value="Barwin-like endoglucanases"/>
    <property type="match status" value="1"/>
</dbReference>
<evidence type="ECO:0008006" key="5">
    <source>
        <dbReference type="Google" id="ProtNLM"/>
    </source>
</evidence>
<dbReference type="Proteomes" id="UP001583177">
    <property type="component" value="Unassembled WGS sequence"/>
</dbReference>
<evidence type="ECO:0000256" key="2">
    <source>
        <dbReference type="SAM" id="SignalP"/>
    </source>
</evidence>
<name>A0ABR3WHU5_9PEZI</name>